<organism evidence="5 6">
    <name type="scientific">Glycomyces terrestris</name>
    <dbReference type="NCBI Taxonomy" id="2493553"/>
    <lineage>
        <taxon>Bacteria</taxon>
        <taxon>Bacillati</taxon>
        <taxon>Actinomycetota</taxon>
        <taxon>Actinomycetes</taxon>
        <taxon>Glycomycetales</taxon>
        <taxon>Glycomycetaceae</taxon>
        <taxon>Glycomyces</taxon>
    </lineage>
</organism>
<reference evidence="5 6" key="1">
    <citation type="submission" date="2018-12" db="EMBL/GenBank/DDBJ databases">
        <title>Glycomyces sp. YIM 121974 draft genome.</title>
        <authorList>
            <person name="Li Q."/>
        </authorList>
    </citation>
    <scope>NUCLEOTIDE SEQUENCE [LARGE SCALE GENOMIC DNA]</scope>
    <source>
        <strain evidence="5 6">YIM 121974</strain>
    </source>
</reference>
<dbReference type="GO" id="GO:0008757">
    <property type="term" value="F:S-adenosylmethionine-dependent methyltransferase activity"/>
    <property type="evidence" value="ECO:0007669"/>
    <property type="project" value="InterPro"/>
</dbReference>
<feature type="domain" description="Methyltransferase type 11" evidence="4">
    <location>
        <begin position="80"/>
        <end position="170"/>
    </location>
</feature>
<dbReference type="InterPro" id="IPR029063">
    <property type="entry name" value="SAM-dependent_MTases_sf"/>
</dbReference>
<sequence>MARGRPRKDARFVQDRAAGAAIGCVHVGSHLPGRPVSASVQGELWSSHPRAWAETAEGRIRPLYEHVLDRCPARPGLRLLDAGCGSGLFAELAARRGAEVVGLDAAAGLVEYARGRRTAARFTVGDIERLPFPDRAFDVVTAFNSVLYADDPRRALAEIARVTGPGGRAVVTVGAGPEQAASAAVINPLAARGDVPGPGGLDLADTAAVRAVLLDAGFASVAAEDVAFDVRFANADEAVAAQLPAGPVAAAVRRSGRAAVESALRAFFAPRTGPDGTVRMGLVFRLHLAGRGATAEETDGMP</sequence>
<dbReference type="CDD" id="cd02440">
    <property type="entry name" value="AdoMet_MTases"/>
    <property type="match status" value="1"/>
</dbReference>
<keyword evidence="6" id="KW-1185">Reference proteome</keyword>
<evidence type="ECO:0000313" key="5">
    <source>
        <dbReference type="EMBL" id="RRS01738.1"/>
    </source>
</evidence>
<dbReference type="PANTHER" id="PTHR43464:SF19">
    <property type="entry name" value="UBIQUINONE BIOSYNTHESIS O-METHYLTRANSFERASE, MITOCHONDRIAL"/>
    <property type="match status" value="1"/>
</dbReference>
<proteinExistence type="predicted"/>
<dbReference type="EMBL" id="RSEB01000001">
    <property type="protein sequence ID" value="RRS01738.1"/>
    <property type="molecule type" value="Genomic_DNA"/>
</dbReference>
<keyword evidence="2 5" id="KW-0808">Transferase</keyword>
<dbReference type="InterPro" id="IPR013216">
    <property type="entry name" value="Methyltransf_11"/>
</dbReference>
<evidence type="ECO:0000313" key="6">
    <source>
        <dbReference type="Proteomes" id="UP000277256"/>
    </source>
</evidence>
<dbReference type="PANTHER" id="PTHR43464">
    <property type="entry name" value="METHYLTRANSFERASE"/>
    <property type="match status" value="1"/>
</dbReference>
<dbReference type="GO" id="GO:0032259">
    <property type="term" value="P:methylation"/>
    <property type="evidence" value="ECO:0007669"/>
    <property type="project" value="UniProtKB-KW"/>
</dbReference>
<dbReference type="SUPFAM" id="SSF53335">
    <property type="entry name" value="S-adenosyl-L-methionine-dependent methyltransferases"/>
    <property type="match status" value="1"/>
</dbReference>
<dbReference type="Proteomes" id="UP000277256">
    <property type="component" value="Unassembled WGS sequence"/>
</dbReference>
<accession>A0A426V4J0</accession>
<dbReference type="Pfam" id="PF08241">
    <property type="entry name" value="Methyltransf_11"/>
    <property type="match status" value="1"/>
</dbReference>
<evidence type="ECO:0000259" key="4">
    <source>
        <dbReference type="Pfam" id="PF08241"/>
    </source>
</evidence>
<evidence type="ECO:0000256" key="3">
    <source>
        <dbReference type="ARBA" id="ARBA00022691"/>
    </source>
</evidence>
<keyword evidence="1 5" id="KW-0489">Methyltransferase</keyword>
<dbReference type="Gene3D" id="3.40.50.150">
    <property type="entry name" value="Vaccinia Virus protein VP39"/>
    <property type="match status" value="1"/>
</dbReference>
<protein>
    <submittedName>
        <fullName evidence="5">Class I SAM-dependent methyltransferase</fullName>
    </submittedName>
</protein>
<dbReference type="AlphaFoldDB" id="A0A426V4J0"/>
<evidence type="ECO:0000256" key="2">
    <source>
        <dbReference type="ARBA" id="ARBA00022679"/>
    </source>
</evidence>
<comment type="caution">
    <text evidence="5">The sequence shown here is derived from an EMBL/GenBank/DDBJ whole genome shotgun (WGS) entry which is preliminary data.</text>
</comment>
<evidence type="ECO:0000256" key="1">
    <source>
        <dbReference type="ARBA" id="ARBA00022603"/>
    </source>
</evidence>
<gene>
    <name evidence="5" type="ORF">EIW28_02980</name>
</gene>
<name>A0A426V4J0_9ACTN</name>
<keyword evidence="3" id="KW-0949">S-adenosyl-L-methionine</keyword>